<evidence type="ECO:0000313" key="6">
    <source>
        <dbReference type="Proteomes" id="UP000199274"/>
    </source>
</evidence>
<evidence type="ECO:0000313" key="5">
    <source>
        <dbReference type="EMBL" id="SDH69963.1"/>
    </source>
</evidence>
<dbReference type="Proteomes" id="UP000199274">
    <property type="component" value="Unassembled WGS sequence"/>
</dbReference>
<evidence type="ECO:0000256" key="2">
    <source>
        <dbReference type="ARBA" id="ARBA00023125"/>
    </source>
</evidence>
<dbReference type="InterPro" id="IPR009057">
    <property type="entry name" value="Homeodomain-like_sf"/>
</dbReference>
<protein>
    <submittedName>
        <fullName evidence="5">AraC-type DNA-binding protein</fullName>
    </submittedName>
</protein>
<dbReference type="Pfam" id="PF22200">
    <property type="entry name" value="ExsA_N"/>
    <property type="match status" value="1"/>
</dbReference>
<evidence type="ECO:0000259" key="4">
    <source>
        <dbReference type="PROSITE" id="PS01124"/>
    </source>
</evidence>
<dbReference type="InterPro" id="IPR054015">
    <property type="entry name" value="ExsA-like_N"/>
</dbReference>
<reference evidence="6" key="1">
    <citation type="submission" date="2016-10" db="EMBL/GenBank/DDBJ databases">
        <authorList>
            <person name="Varghese N."/>
            <person name="Submissions S."/>
        </authorList>
    </citation>
    <scope>NUCLEOTIDE SEQUENCE [LARGE SCALE GENOMIC DNA]</scope>
    <source>
        <strain evidence="6">CGMCC 1.2747</strain>
    </source>
</reference>
<dbReference type="InterPro" id="IPR018060">
    <property type="entry name" value="HTH_AraC"/>
</dbReference>
<dbReference type="OrthoDB" id="4480133at2"/>
<organism evidence="5 6">
    <name type="scientific">Flavobacterium omnivorum</name>
    <dbReference type="NCBI Taxonomy" id="178355"/>
    <lineage>
        <taxon>Bacteria</taxon>
        <taxon>Pseudomonadati</taxon>
        <taxon>Bacteroidota</taxon>
        <taxon>Flavobacteriia</taxon>
        <taxon>Flavobacteriales</taxon>
        <taxon>Flavobacteriaceae</taxon>
        <taxon>Flavobacterium</taxon>
    </lineage>
</organism>
<keyword evidence="6" id="KW-1185">Reference proteome</keyword>
<dbReference type="EMBL" id="FNDB01000012">
    <property type="protein sequence ID" value="SDH69963.1"/>
    <property type="molecule type" value="Genomic_DNA"/>
</dbReference>
<keyword evidence="3" id="KW-0804">Transcription</keyword>
<evidence type="ECO:0000256" key="3">
    <source>
        <dbReference type="ARBA" id="ARBA00023163"/>
    </source>
</evidence>
<dbReference type="GO" id="GO:0043565">
    <property type="term" value="F:sequence-specific DNA binding"/>
    <property type="evidence" value="ECO:0007669"/>
    <property type="project" value="InterPro"/>
</dbReference>
<dbReference type="Gene3D" id="1.10.10.60">
    <property type="entry name" value="Homeodomain-like"/>
    <property type="match status" value="2"/>
</dbReference>
<evidence type="ECO:0000256" key="1">
    <source>
        <dbReference type="ARBA" id="ARBA00023015"/>
    </source>
</evidence>
<sequence>MIVERKRYELFGKKIFEKLLIQSPFKIPNPMPDEACFLYMLQGQINYSTPNQNVIIPQNDAVLLKCGTYFSQIKSTIKAQKHEIVVIHFHPEILKKIYETDLPKVFQQPAILDTNIDLSTINNDYLIEKYIESLLFYFDNPSLINEDLLIIKLKEIILLLCQTKNAPLIQQILSQLFSPNSYSFKQIIESNLYYHFTTEELAEMTHLSLSSFKREFKKNYNATPASYIRNKRLEKAAELLLISEERITDIAFDCGFNDLANFSKLFHERFNNSPSNYRLDQISK</sequence>
<dbReference type="PROSITE" id="PS01124">
    <property type="entry name" value="HTH_ARAC_FAMILY_2"/>
    <property type="match status" value="1"/>
</dbReference>
<dbReference type="SMART" id="SM00342">
    <property type="entry name" value="HTH_ARAC"/>
    <property type="match status" value="1"/>
</dbReference>
<accession>A0A1G8EJ48</accession>
<dbReference type="SUPFAM" id="SSF46689">
    <property type="entry name" value="Homeodomain-like"/>
    <property type="match status" value="2"/>
</dbReference>
<dbReference type="Pfam" id="PF12833">
    <property type="entry name" value="HTH_18"/>
    <property type="match status" value="1"/>
</dbReference>
<dbReference type="AlphaFoldDB" id="A0A1G8EJ48"/>
<keyword evidence="1" id="KW-0805">Transcription regulation</keyword>
<dbReference type="PANTHER" id="PTHR43280">
    <property type="entry name" value="ARAC-FAMILY TRANSCRIPTIONAL REGULATOR"/>
    <property type="match status" value="1"/>
</dbReference>
<dbReference type="RefSeq" id="WP_091257926.1">
    <property type="nucleotide sequence ID" value="NZ_FNDB01000012.1"/>
</dbReference>
<dbReference type="PANTHER" id="PTHR43280:SF2">
    <property type="entry name" value="HTH-TYPE TRANSCRIPTIONAL REGULATOR EXSA"/>
    <property type="match status" value="1"/>
</dbReference>
<dbReference type="InterPro" id="IPR020449">
    <property type="entry name" value="Tscrpt_reg_AraC-type_HTH"/>
</dbReference>
<dbReference type="GO" id="GO:0003700">
    <property type="term" value="F:DNA-binding transcription factor activity"/>
    <property type="evidence" value="ECO:0007669"/>
    <property type="project" value="InterPro"/>
</dbReference>
<proteinExistence type="predicted"/>
<feature type="domain" description="HTH araC/xylS-type" evidence="4">
    <location>
        <begin position="182"/>
        <end position="280"/>
    </location>
</feature>
<dbReference type="PRINTS" id="PR00032">
    <property type="entry name" value="HTHARAC"/>
</dbReference>
<gene>
    <name evidence="5" type="ORF">SAMN04488062_11246</name>
</gene>
<keyword evidence="2 5" id="KW-0238">DNA-binding</keyword>
<name>A0A1G8EJ48_9FLAO</name>
<dbReference type="STRING" id="178355.SAMN04488062_11246"/>